<evidence type="ECO:0000313" key="2">
    <source>
        <dbReference type="Proteomes" id="UP000005876"/>
    </source>
</evidence>
<accession>G7W162</accession>
<sequence>MKFITPMFEFHTGQLQDRLEYYKNEKKHMTFYD</sequence>
<dbReference type="HOGENOM" id="CLU_3383034_0_0_9"/>
<dbReference type="EMBL" id="CP003107">
    <property type="protein sequence ID" value="AET60551.1"/>
    <property type="molecule type" value="Genomic_DNA"/>
</dbReference>
<dbReference type="GO" id="GO:0016740">
    <property type="term" value="F:transferase activity"/>
    <property type="evidence" value="ECO:0007669"/>
    <property type="project" value="UniProtKB-KW"/>
</dbReference>
<reference evidence="1 2" key="3">
    <citation type="journal article" date="2012" name="J. Bacteriol.">
        <title>Genome Sequence of Paenibacillus terrae HPL-003, a Xylanase-Producing Bacterium Isolated from Soil Found in Forest Residue.</title>
        <authorList>
            <person name="Shin S.H."/>
            <person name="Kim S."/>
            <person name="Kim J.Y."/>
            <person name="Song H.Y."/>
            <person name="Cho S.J."/>
            <person name="Kim D.R."/>
            <person name="Lee K.I."/>
            <person name="Lim H.K."/>
            <person name="Park N.J."/>
            <person name="Hwang I.T."/>
            <person name="Yang K.S."/>
        </authorList>
    </citation>
    <scope>NUCLEOTIDE SEQUENCE [LARGE SCALE GENOMIC DNA]</scope>
    <source>
        <strain evidence="1 2">HPL-003</strain>
    </source>
</reference>
<gene>
    <name evidence="1" type="ordered locus">HPL003_19055</name>
</gene>
<proteinExistence type="predicted"/>
<evidence type="ECO:0000313" key="1">
    <source>
        <dbReference type="EMBL" id="AET60551.1"/>
    </source>
</evidence>
<reference key="2">
    <citation type="submission" date="2011-11" db="EMBL/GenBank/DDBJ databases">
        <authorList>
            <person name="Shin S.H."/>
            <person name="Kim S."/>
            <person name="Kim J.Y."/>
        </authorList>
    </citation>
    <scope>NUCLEOTIDE SEQUENCE</scope>
    <source>
        <strain>HPL-003</strain>
    </source>
</reference>
<name>G7W162_PAETH</name>
<dbReference type="Proteomes" id="UP000005876">
    <property type="component" value="Chromosome"/>
</dbReference>
<keyword evidence="1" id="KW-0808">Transferase</keyword>
<organism evidence="1 2">
    <name type="scientific">Paenibacillus terrae (strain HPL-003)</name>
    <dbReference type="NCBI Taxonomy" id="985665"/>
    <lineage>
        <taxon>Bacteria</taxon>
        <taxon>Bacillati</taxon>
        <taxon>Bacillota</taxon>
        <taxon>Bacilli</taxon>
        <taxon>Bacillales</taxon>
        <taxon>Paenibacillaceae</taxon>
        <taxon>Paenibacillus</taxon>
    </lineage>
</organism>
<dbReference type="AlphaFoldDB" id="G7W162"/>
<dbReference type="STRING" id="985665.HPL003_19055"/>
<reference evidence="2" key="1">
    <citation type="submission" date="2011-11" db="EMBL/GenBank/DDBJ databases">
        <title>Complete sequence of Paenibacillus terrae HPL-003.</title>
        <authorList>
            <person name="Shin S.H."/>
            <person name="Kim S."/>
            <person name="Kim J.Y."/>
        </authorList>
    </citation>
    <scope>NUCLEOTIDE SEQUENCE [LARGE SCALE GENOMIC DNA]</scope>
    <source>
        <strain evidence="2">HPL-003</strain>
    </source>
</reference>
<protein>
    <submittedName>
        <fullName evidence="1">Metallothiol transferase fosb</fullName>
    </submittedName>
</protein>
<dbReference type="KEGG" id="pta:HPL003_19055"/>